<proteinExistence type="inferred from homology"/>
<feature type="transmembrane region" description="Helical" evidence="8">
    <location>
        <begin position="176"/>
        <end position="198"/>
    </location>
</feature>
<dbReference type="InterPro" id="IPR005829">
    <property type="entry name" value="Sugar_transporter_CS"/>
</dbReference>
<evidence type="ECO:0000313" key="10">
    <source>
        <dbReference type="EMBL" id="CAH2354321.1"/>
    </source>
</evidence>
<comment type="subcellular location">
    <subcellularLocation>
        <location evidence="1">Membrane</location>
        <topology evidence="1">Multi-pass membrane protein</topology>
    </subcellularLocation>
</comment>
<dbReference type="GO" id="GO:0005886">
    <property type="term" value="C:plasma membrane"/>
    <property type="evidence" value="ECO:0007669"/>
    <property type="project" value="TreeGrafter"/>
</dbReference>
<comment type="similarity">
    <text evidence="6">Belongs to the major facilitator superfamily. CAR1 family.</text>
</comment>
<organism evidence="10 11">
    <name type="scientific">[Candida] railenensis</name>
    <dbReference type="NCBI Taxonomy" id="45579"/>
    <lineage>
        <taxon>Eukaryota</taxon>
        <taxon>Fungi</taxon>
        <taxon>Dikarya</taxon>
        <taxon>Ascomycota</taxon>
        <taxon>Saccharomycotina</taxon>
        <taxon>Pichiomycetes</taxon>
        <taxon>Debaryomycetaceae</taxon>
        <taxon>Kurtzmaniella</taxon>
    </lineage>
</organism>
<dbReference type="Proteomes" id="UP000837801">
    <property type="component" value="Unassembled WGS sequence"/>
</dbReference>
<dbReference type="PROSITE" id="PS00216">
    <property type="entry name" value="SUGAR_TRANSPORT_1"/>
    <property type="match status" value="1"/>
</dbReference>
<reference evidence="10" key="1">
    <citation type="submission" date="2022-03" db="EMBL/GenBank/DDBJ databases">
        <authorList>
            <person name="Legras J.-L."/>
            <person name="Devillers H."/>
            <person name="Grondin C."/>
        </authorList>
    </citation>
    <scope>NUCLEOTIDE SEQUENCE</scope>
    <source>
        <strain evidence="10">CLIB 1423</strain>
    </source>
</reference>
<accession>A0A9P0QRT5</accession>
<dbReference type="AlphaFoldDB" id="A0A9P0QRT5"/>
<evidence type="ECO:0000256" key="8">
    <source>
        <dbReference type="SAM" id="Phobius"/>
    </source>
</evidence>
<feature type="transmembrane region" description="Helical" evidence="8">
    <location>
        <begin position="448"/>
        <end position="466"/>
    </location>
</feature>
<dbReference type="PANTHER" id="PTHR23502:SF51">
    <property type="entry name" value="QUINIDINE RESISTANCE PROTEIN 1-RELATED"/>
    <property type="match status" value="1"/>
</dbReference>
<keyword evidence="5 8" id="KW-0472">Membrane</keyword>
<feature type="transmembrane region" description="Helical" evidence="8">
    <location>
        <begin position="50"/>
        <end position="69"/>
    </location>
</feature>
<keyword evidence="3 8" id="KW-0812">Transmembrane</keyword>
<feature type="transmembrane region" description="Helical" evidence="8">
    <location>
        <begin position="81"/>
        <end position="98"/>
    </location>
</feature>
<feature type="region of interest" description="Disordered" evidence="7">
    <location>
        <begin position="1"/>
        <end position="34"/>
    </location>
</feature>
<dbReference type="Gene3D" id="1.20.1250.20">
    <property type="entry name" value="MFS general substrate transporter like domains"/>
    <property type="match status" value="1"/>
</dbReference>
<evidence type="ECO:0000256" key="4">
    <source>
        <dbReference type="ARBA" id="ARBA00022989"/>
    </source>
</evidence>
<evidence type="ECO:0000256" key="1">
    <source>
        <dbReference type="ARBA" id="ARBA00004141"/>
    </source>
</evidence>
<keyword evidence="11" id="KW-1185">Reference proteome</keyword>
<keyword evidence="4 8" id="KW-1133">Transmembrane helix</keyword>
<dbReference type="InterPro" id="IPR011701">
    <property type="entry name" value="MFS"/>
</dbReference>
<evidence type="ECO:0000256" key="2">
    <source>
        <dbReference type="ARBA" id="ARBA00022448"/>
    </source>
</evidence>
<feature type="compositionally biased region" description="Polar residues" evidence="7">
    <location>
        <begin position="1"/>
        <end position="26"/>
    </location>
</feature>
<gene>
    <name evidence="10" type="ORF">CLIB1423_15S03510</name>
</gene>
<keyword evidence="2" id="KW-0813">Transport</keyword>
<protein>
    <submittedName>
        <fullName evidence="10">MFS antiporter Qdrp1</fullName>
    </submittedName>
</protein>
<dbReference type="Pfam" id="PF07690">
    <property type="entry name" value="MFS_1"/>
    <property type="match status" value="1"/>
</dbReference>
<feature type="domain" description="Major facilitator superfamily (MFS) profile" evidence="9">
    <location>
        <begin position="52"/>
        <end position="497"/>
    </location>
</feature>
<evidence type="ECO:0000256" key="7">
    <source>
        <dbReference type="SAM" id="MobiDB-lite"/>
    </source>
</evidence>
<dbReference type="InterPro" id="IPR020846">
    <property type="entry name" value="MFS_dom"/>
</dbReference>
<evidence type="ECO:0000256" key="3">
    <source>
        <dbReference type="ARBA" id="ARBA00022692"/>
    </source>
</evidence>
<evidence type="ECO:0000256" key="5">
    <source>
        <dbReference type="ARBA" id="ARBA00023136"/>
    </source>
</evidence>
<dbReference type="PROSITE" id="PS50850">
    <property type="entry name" value="MFS"/>
    <property type="match status" value="1"/>
</dbReference>
<dbReference type="OrthoDB" id="440553at2759"/>
<feature type="transmembrane region" description="Helical" evidence="8">
    <location>
        <begin position="140"/>
        <end position="164"/>
    </location>
</feature>
<name>A0A9P0QRT5_9ASCO</name>
<feature type="transmembrane region" description="Helical" evidence="8">
    <location>
        <begin position="411"/>
        <end position="436"/>
    </location>
</feature>
<dbReference type="InterPro" id="IPR036259">
    <property type="entry name" value="MFS_trans_sf"/>
</dbReference>
<dbReference type="GO" id="GO:0140115">
    <property type="term" value="P:export across plasma membrane"/>
    <property type="evidence" value="ECO:0007669"/>
    <property type="project" value="UniProtKB-ARBA"/>
</dbReference>
<evidence type="ECO:0000313" key="11">
    <source>
        <dbReference type="Proteomes" id="UP000837801"/>
    </source>
</evidence>
<dbReference type="GO" id="GO:0022857">
    <property type="term" value="F:transmembrane transporter activity"/>
    <property type="evidence" value="ECO:0007669"/>
    <property type="project" value="InterPro"/>
</dbReference>
<feature type="transmembrane region" description="Helical" evidence="8">
    <location>
        <begin position="318"/>
        <end position="347"/>
    </location>
</feature>
<evidence type="ECO:0000256" key="6">
    <source>
        <dbReference type="ARBA" id="ARBA00038347"/>
    </source>
</evidence>
<comment type="caution">
    <text evidence="10">The sequence shown here is derived from an EMBL/GenBank/DDBJ whole genome shotgun (WGS) entry which is preliminary data.</text>
</comment>
<dbReference type="SUPFAM" id="SSF103473">
    <property type="entry name" value="MFS general substrate transporter"/>
    <property type="match status" value="1"/>
</dbReference>
<feature type="transmembrane region" description="Helical" evidence="8">
    <location>
        <begin position="118"/>
        <end position="134"/>
    </location>
</feature>
<evidence type="ECO:0000259" key="9">
    <source>
        <dbReference type="PROSITE" id="PS50850"/>
    </source>
</evidence>
<feature type="transmembrane region" description="Helical" evidence="8">
    <location>
        <begin position="472"/>
        <end position="493"/>
    </location>
</feature>
<feature type="transmembrane region" description="Helical" evidence="8">
    <location>
        <begin position="204"/>
        <end position="226"/>
    </location>
</feature>
<dbReference type="GO" id="GO:0042908">
    <property type="term" value="P:xenobiotic transport"/>
    <property type="evidence" value="ECO:0007669"/>
    <property type="project" value="UniProtKB-ARBA"/>
</dbReference>
<dbReference type="EMBL" id="CAKXYY010000015">
    <property type="protein sequence ID" value="CAH2354321.1"/>
    <property type="molecule type" value="Genomic_DNA"/>
</dbReference>
<feature type="transmembrane region" description="Helical" evidence="8">
    <location>
        <begin position="283"/>
        <end position="306"/>
    </location>
</feature>
<dbReference type="PANTHER" id="PTHR23502">
    <property type="entry name" value="MAJOR FACILITATOR SUPERFAMILY"/>
    <property type="match status" value="1"/>
</dbReference>
<feature type="transmembrane region" description="Helical" evidence="8">
    <location>
        <begin position="380"/>
        <end position="399"/>
    </location>
</feature>
<sequence>MDNNSQDSALSSNTNTLTVTDAQPTNKIEENKPETHEKHPYSIFTNREKYCISLFIALCGIWSTLSTSIYFPALSILSEKFVVSTAVTNVSVVAYLLFQGLSPTVLSPLADAFGRRPMMVGCLLCYCAVCVGLSQTNVYWLLVVLRMLQAAAIAPIISVSSGIVGDMCPRSERGKFVGIVTGIQLVGQGFGAILGAALVDRFGWRGIFEFLAIGSGVVLIMAAILLPETNRSIVGNFSIPPKRIINDSPIVHFPFISKRLANETSTLAESNIRLSNVLSPLKIFFQVEVFFILLPSGLLFATWTMALTTFSSTLPDKYGYSIIQVGLCYLAPGFGSLTGAIASGRLLNYVYKKSKDKYDEEIKNLPKEEVKPFNIYKTRLHICLIPSLISCATYMIFGWCLEYKVNIAPALISAFTFSFCVICVMAALVTLLVDLFPNQSSAGTSCVNLMRCSLGAAGVGALQSMVDAMGEGGCYTLMAGFCLIGTVILYFIVERATKRLNNSGVEEEL</sequence>